<dbReference type="EMBL" id="CAMKVN010000090">
    <property type="protein sequence ID" value="CAI2163427.1"/>
    <property type="molecule type" value="Genomic_DNA"/>
</dbReference>
<protein>
    <recommendedName>
        <fullName evidence="1">non-specific serine/threonine protein kinase</fullName>
        <ecNumber evidence="1">2.7.11.1</ecNumber>
    </recommendedName>
</protein>
<dbReference type="SUPFAM" id="SSF56112">
    <property type="entry name" value="Protein kinase-like (PK-like)"/>
    <property type="match status" value="1"/>
</dbReference>
<organism evidence="10 11">
    <name type="scientific">Funneliformis geosporum</name>
    <dbReference type="NCBI Taxonomy" id="1117311"/>
    <lineage>
        <taxon>Eukaryota</taxon>
        <taxon>Fungi</taxon>
        <taxon>Fungi incertae sedis</taxon>
        <taxon>Mucoromycota</taxon>
        <taxon>Glomeromycotina</taxon>
        <taxon>Glomeromycetes</taxon>
        <taxon>Glomerales</taxon>
        <taxon>Glomeraceae</taxon>
        <taxon>Funneliformis</taxon>
    </lineage>
</organism>
<sequence length="245" mass="27760">MKNLSVVAQSKAATKHAMLQLGAIHAIEKHLLKNGPTWNDGVRIVKKEKGTWKKARSGPCTILLKEIKESENIDQDYIKELKAYITFHRGNILLKYTSDICITDLGLSRPANSKEASQKQVNPSYSAPEILLNKSPKSKASDIFAIGILMVEFASNKRAFENYNNSNDITIEITKDDFERPELPPNTPNCYVELIEKCLDKDPNQRPSAEELVKSISGWLKYDWKSKSNSFNIADKQWKCNESKE</sequence>
<dbReference type="PANTHER" id="PTHR43671">
    <property type="entry name" value="SERINE/THREONINE-PROTEIN KINASE NEK"/>
    <property type="match status" value="1"/>
</dbReference>
<dbReference type="GO" id="GO:0005524">
    <property type="term" value="F:ATP binding"/>
    <property type="evidence" value="ECO:0007669"/>
    <property type="project" value="UniProtKB-KW"/>
</dbReference>
<proteinExistence type="predicted"/>
<keyword evidence="2" id="KW-0723">Serine/threonine-protein kinase</keyword>
<evidence type="ECO:0000256" key="4">
    <source>
        <dbReference type="ARBA" id="ARBA00022741"/>
    </source>
</evidence>
<dbReference type="EC" id="2.7.11.1" evidence="1"/>
<evidence type="ECO:0000256" key="6">
    <source>
        <dbReference type="ARBA" id="ARBA00022840"/>
    </source>
</evidence>
<dbReference type="InterPro" id="IPR050660">
    <property type="entry name" value="NEK_Ser/Thr_kinase"/>
</dbReference>
<dbReference type="OrthoDB" id="2313388at2759"/>
<evidence type="ECO:0000313" key="11">
    <source>
        <dbReference type="Proteomes" id="UP001153678"/>
    </source>
</evidence>
<feature type="domain" description="Protein kinase" evidence="9">
    <location>
        <begin position="1"/>
        <end position="220"/>
    </location>
</feature>
<evidence type="ECO:0000256" key="7">
    <source>
        <dbReference type="ARBA" id="ARBA00047899"/>
    </source>
</evidence>
<dbReference type="Gene3D" id="1.10.510.10">
    <property type="entry name" value="Transferase(Phosphotransferase) domain 1"/>
    <property type="match status" value="1"/>
</dbReference>
<evidence type="ECO:0000256" key="8">
    <source>
        <dbReference type="ARBA" id="ARBA00048679"/>
    </source>
</evidence>
<dbReference type="PROSITE" id="PS50011">
    <property type="entry name" value="PROTEIN_KINASE_DOM"/>
    <property type="match status" value="1"/>
</dbReference>
<evidence type="ECO:0000313" key="10">
    <source>
        <dbReference type="EMBL" id="CAI2163427.1"/>
    </source>
</evidence>
<dbReference type="InterPro" id="IPR011009">
    <property type="entry name" value="Kinase-like_dom_sf"/>
</dbReference>
<dbReference type="InterPro" id="IPR000719">
    <property type="entry name" value="Prot_kinase_dom"/>
</dbReference>
<dbReference type="PANTHER" id="PTHR43671:SF98">
    <property type="entry name" value="SERINE_THREONINE-PROTEIN KINASE NEK11"/>
    <property type="match status" value="1"/>
</dbReference>
<evidence type="ECO:0000256" key="5">
    <source>
        <dbReference type="ARBA" id="ARBA00022777"/>
    </source>
</evidence>
<dbReference type="AlphaFoldDB" id="A0A9W4SCH8"/>
<dbReference type="Proteomes" id="UP001153678">
    <property type="component" value="Unassembled WGS sequence"/>
</dbReference>
<dbReference type="GO" id="GO:0004674">
    <property type="term" value="F:protein serine/threonine kinase activity"/>
    <property type="evidence" value="ECO:0007669"/>
    <property type="project" value="UniProtKB-KW"/>
</dbReference>
<reference evidence="10" key="1">
    <citation type="submission" date="2022-08" db="EMBL/GenBank/DDBJ databases">
        <authorList>
            <person name="Kallberg Y."/>
            <person name="Tangrot J."/>
            <person name="Rosling A."/>
        </authorList>
    </citation>
    <scope>NUCLEOTIDE SEQUENCE</scope>
    <source>
        <strain evidence="10">Wild A</strain>
    </source>
</reference>
<dbReference type="Pfam" id="PF00069">
    <property type="entry name" value="Pkinase"/>
    <property type="match status" value="1"/>
</dbReference>
<keyword evidence="4" id="KW-0547">Nucleotide-binding</keyword>
<keyword evidence="11" id="KW-1185">Reference proteome</keyword>
<evidence type="ECO:0000256" key="2">
    <source>
        <dbReference type="ARBA" id="ARBA00022527"/>
    </source>
</evidence>
<keyword evidence="5" id="KW-0418">Kinase</keyword>
<comment type="catalytic activity">
    <reaction evidence="7">
        <text>L-threonyl-[protein] + ATP = O-phospho-L-threonyl-[protein] + ADP + H(+)</text>
        <dbReference type="Rhea" id="RHEA:46608"/>
        <dbReference type="Rhea" id="RHEA-COMP:11060"/>
        <dbReference type="Rhea" id="RHEA-COMP:11605"/>
        <dbReference type="ChEBI" id="CHEBI:15378"/>
        <dbReference type="ChEBI" id="CHEBI:30013"/>
        <dbReference type="ChEBI" id="CHEBI:30616"/>
        <dbReference type="ChEBI" id="CHEBI:61977"/>
        <dbReference type="ChEBI" id="CHEBI:456216"/>
        <dbReference type="EC" id="2.7.11.1"/>
    </reaction>
</comment>
<evidence type="ECO:0000256" key="1">
    <source>
        <dbReference type="ARBA" id="ARBA00012513"/>
    </source>
</evidence>
<gene>
    <name evidence="10" type="ORF">FWILDA_LOCUS1062</name>
</gene>
<keyword evidence="6" id="KW-0067">ATP-binding</keyword>
<evidence type="ECO:0000256" key="3">
    <source>
        <dbReference type="ARBA" id="ARBA00022679"/>
    </source>
</evidence>
<evidence type="ECO:0000259" key="9">
    <source>
        <dbReference type="PROSITE" id="PS50011"/>
    </source>
</evidence>
<comment type="caution">
    <text evidence="10">The sequence shown here is derived from an EMBL/GenBank/DDBJ whole genome shotgun (WGS) entry which is preliminary data.</text>
</comment>
<accession>A0A9W4SCH8</accession>
<name>A0A9W4SCH8_9GLOM</name>
<comment type="catalytic activity">
    <reaction evidence="8">
        <text>L-seryl-[protein] + ATP = O-phospho-L-seryl-[protein] + ADP + H(+)</text>
        <dbReference type="Rhea" id="RHEA:17989"/>
        <dbReference type="Rhea" id="RHEA-COMP:9863"/>
        <dbReference type="Rhea" id="RHEA-COMP:11604"/>
        <dbReference type="ChEBI" id="CHEBI:15378"/>
        <dbReference type="ChEBI" id="CHEBI:29999"/>
        <dbReference type="ChEBI" id="CHEBI:30616"/>
        <dbReference type="ChEBI" id="CHEBI:83421"/>
        <dbReference type="ChEBI" id="CHEBI:456216"/>
        <dbReference type="EC" id="2.7.11.1"/>
    </reaction>
</comment>
<keyword evidence="3" id="KW-0808">Transferase</keyword>